<accession>A0ABT8UKB6</accession>
<protein>
    <submittedName>
        <fullName evidence="1">DUF5995 family protein</fullName>
    </submittedName>
</protein>
<dbReference type="RefSeq" id="WP_302915623.1">
    <property type="nucleotide sequence ID" value="NZ_JAUMSQ010000189.1"/>
</dbReference>
<proteinExistence type="predicted"/>
<comment type="caution">
    <text evidence="1">The sequence shown here is derived from an EMBL/GenBank/DDBJ whole genome shotgun (WGS) entry which is preliminary data.</text>
</comment>
<evidence type="ECO:0000313" key="1">
    <source>
        <dbReference type="EMBL" id="MDO3638243.1"/>
    </source>
</evidence>
<dbReference type="EMBL" id="JAUMSQ010000189">
    <property type="protein sequence ID" value="MDO3638243.1"/>
    <property type="molecule type" value="Genomic_DNA"/>
</dbReference>
<dbReference type="Proteomes" id="UP001168823">
    <property type="component" value="Unassembled WGS sequence"/>
</dbReference>
<dbReference type="Pfam" id="PF19458">
    <property type="entry name" value="DUF5995"/>
    <property type="match status" value="1"/>
</dbReference>
<keyword evidence="2" id="KW-1185">Reference proteome</keyword>
<organism evidence="1 2">
    <name type="scientific">Mycolicibacterium arseniciresistens</name>
    <dbReference type="NCBI Taxonomy" id="3062257"/>
    <lineage>
        <taxon>Bacteria</taxon>
        <taxon>Bacillati</taxon>
        <taxon>Actinomycetota</taxon>
        <taxon>Actinomycetes</taxon>
        <taxon>Mycobacteriales</taxon>
        <taxon>Mycobacteriaceae</taxon>
        <taxon>Mycolicibacterium</taxon>
    </lineage>
</organism>
<gene>
    <name evidence="1" type="ORF">Q2100_21065</name>
</gene>
<sequence>MTPAVPAPIEGVRTIQDVVDAIDSVILWSTGAESRLGYFAALYKRITIAVQTALAGGAFEDPDRMELFDVAFAQRYFDALNGRFHPGSHRQPTRSWQLTFDAAQREDPIIVAHMFGGVNAHIGLDLGIVVQQITGGQVADLGADYQTINAVLASQVAGTIERLNELSPALADVYAVLRDHEVFVVNEVIRGYRDSAWRFATRLALQPNILRPISIRLRDRKVAGQGTAIYDPPSLTGVLASAVRAVAARESRDVAHNIEVLDRIASSAMPIATVL</sequence>
<reference evidence="1" key="1">
    <citation type="submission" date="2023-07" db="EMBL/GenBank/DDBJ databases">
        <title>Mycolicibacterium sp. nov., a novel bacterial species.</title>
        <authorList>
            <person name="Cao Y."/>
        </authorList>
    </citation>
    <scope>NUCLEOTIDE SEQUENCE</scope>
    <source>
        <strain evidence="1">KC 300</strain>
    </source>
</reference>
<dbReference type="InterPro" id="IPR046037">
    <property type="entry name" value="DUF5995"/>
</dbReference>
<evidence type="ECO:0000313" key="2">
    <source>
        <dbReference type="Proteomes" id="UP001168823"/>
    </source>
</evidence>
<name>A0ABT8UKB6_9MYCO</name>